<evidence type="ECO:0000313" key="3">
    <source>
        <dbReference type="Proteomes" id="UP001501321"/>
    </source>
</evidence>
<dbReference type="Pfam" id="PF02498">
    <property type="entry name" value="Bro-N"/>
    <property type="match status" value="1"/>
</dbReference>
<name>A0ABP8PWU7_9GAMM</name>
<dbReference type="PANTHER" id="PTHR36180:SF2">
    <property type="entry name" value="BRO FAMILY PROTEIN"/>
    <property type="match status" value="1"/>
</dbReference>
<sequence>MEYSQASAMTRHLDEDETCSAKLADQGQLRELIVINESGLYSAILRSRKPAAKRFKKWVTAEVLPSIRRTGLYQAPCTPQLANKLTADQQQSLKALVKARIEALPKDKQAKGEVVCWSAIQSTFGASYEELLPAQFAEALSLAARVPLEGELLGPEVVPSVSLLDINYTVARWIAESPEVGRGVRHTNDPSSLLVTAEMLYGMDSRSPTMALLGQLSAAGYCVESCRMEVMALRHHIEKLSTHLAMWQSATKNVNESGLRFRM</sequence>
<proteinExistence type="predicted"/>
<comment type="caution">
    <text evidence="2">The sequence shown here is derived from an EMBL/GenBank/DDBJ whole genome shotgun (WGS) entry which is preliminary data.</text>
</comment>
<dbReference type="EMBL" id="BAABFC010000001">
    <property type="protein sequence ID" value="GAA4493306.1"/>
    <property type="molecule type" value="Genomic_DNA"/>
</dbReference>
<evidence type="ECO:0000259" key="1">
    <source>
        <dbReference type="PROSITE" id="PS51750"/>
    </source>
</evidence>
<keyword evidence="3" id="KW-1185">Reference proteome</keyword>
<dbReference type="InterPro" id="IPR003497">
    <property type="entry name" value="BRO_N_domain"/>
</dbReference>
<evidence type="ECO:0000313" key="2">
    <source>
        <dbReference type="EMBL" id="GAA4493306.1"/>
    </source>
</evidence>
<dbReference type="PANTHER" id="PTHR36180">
    <property type="entry name" value="DNA-BINDING PROTEIN-RELATED-RELATED"/>
    <property type="match status" value="1"/>
</dbReference>
<dbReference type="Proteomes" id="UP001501321">
    <property type="component" value="Unassembled WGS sequence"/>
</dbReference>
<protein>
    <submittedName>
        <fullName evidence="2">Bro-N domain-containing protein</fullName>
    </submittedName>
</protein>
<organism evidence="2 3">
    <name type="scientific">Pseudaeromonas paramecii</name>
    <dbReference type="NCBI Taxonomy" id="2138166"/>
    <lineage>
        <taxon>Bacteria</taxon>
        <taxon>Pseudomonadati</taxon>
        <taxon>Pseudomonadota</taxon>
        <taxon>Gammaproteobacteria</taxon>
        <taxon>Aeromonadales</taxon>
        <taxon>Aeromonadaceae</taxon>
        <taxon>Pseudaeromonas</taxon>
    </lineage>
</organism>
<dbReference type="SMART" id="SM01040">
    <property type="entry name" value="Bro-N"/>
    <property type="match status" value="1"/>
</dbReference>
<feature type="domain" description="Bro-N" evidence="1">
    <location>
        <begin position="1"/>
        <end position="71"/>
    </location>
</feature>
<dbReference type="PROSITE" id="PS51750">
    <property type="entry name" value="BRO_N"/>
    <property type="match status" value="1"/>
</dbReference>
<accession>A0ABP8PWU7</accession>
<reference evidence="3" key="1">
    <citation type="journal article" date="2019" name="Int. J. Syst. Evol. Microbiol.">
        <title>The Global Catalogue of Microorganisms (GCM) 10K type strain sequencing project: providing services to taxonomists for standard genome sequencing and annotation.</title>
        <authorList>
            <consortium name="The Broad Institute Genomics Platform"/>
            <consortium name="The Broad Institute Genome Sequencing Center for Infectious Disease"/>
            <person name="Wu L."/>
            <person name="Ma J."/>
        </authorList>
    </citation>
    <scope>NUCLEOTIDE SEQUENCE [LARGE SCALE GENOMIC DNA]</scope>
    <source>
        <strain evidence="3">JCM 32226</strain>
    </source>
</reference>
<gene>
    <name evidence="2" type="ORF">GCM10023095_03270</name>
</gene>